<dbReference type="InterPro" id="IPR000524">
    <property type="entry name" value="Tscrpt_reg_HTH_GntR"/>
</dbReference>
<dbReference type="Gene3D" id="3.40.1410.10">
    <property type="entry name" value="Chorismate lyase-like"/>
    <property type="match status" value="1"/>
</dbReference>
<dbReference type="SMART" id="SM00866">
    <property type="entry name" value="UTRA"/>
    <property type="match status" value="1"/>
</dbReference>
<protein>
    <submittedName>
        <fullName evidence="6">GntR family transcriptional regulator</fullName>
    </submittedName>
</protein>
<accession>A0ABN3R093</accession>
<dbReference type="PANTHER" id="PTHR44846:SF17">
    <property type="entry name" value="GNTR-FAMILY TRANSCRIPTIONAL REGULATOR"/>
    <property type="match status" value="1"/>
</dbReference>
<proteinExistence type="predicted"/>
<keyword evidence="3" id="KW-0804">Transcription</keyword>
<reference evidence="6 7" key="1">
    <citation type="journal article" date="2019" name="Int. J. Syst. Evol. Microbiol.">
        <title>The Global Catalogue of Microorganisms (GCM) 10K type strain sequencing project: providing services to taxonomists for standard genome sequencing and annotation.</title>
        <authorList>
            <consortium name="The Broad Institute Genomics Platform"/>
            <consortium name="The Broad Institute Genome Sequencing Center for Infectious Disease"/>
            <person name="Wu L."/>
            <person name="Ma J."/>
        </authorList>
    </citation>
    <scope>NUCLEOTIDE SEQUENCE [LARGE SCALE GENOMIC DNA]</scope>
    <source>
        <strain evidence="6 7">JCM 16373</strain>
    </source>
</reference>
<evidence type="ECO:0000256" key="2">
    <source>
        <dbReference type="ARBA" id="ARBA00023125"/>
    </source>
</evidence>
<keyword evidence="2" id="KW-0238">DNA-binding</keyword>
<evidence type="ECO:0000256" key="3">
    <source>
        <dbReference type="ARBA" id="ARBA00023163"/>
    </source>
</evidence>
<dbReference type="InterPro" id="IPR036390">
    <property type="entry name" value="WH_DNA-bd_sf"/>
</dbReference>
<evidence type="ECO:0000259" key="5">
    <source>
        <dbReference type="PROSITE" id="PS50949"/>
    </source>
</evidence>
<organism evidence="6 7">
    <name type="scientific">Streptomyces axinellae</name>
    <dbReference type="NCBI Taxonomy" id="552788"/>
    <lineage>
        <taxon>Bacteria</taxon>
        <taxon>Bacillati</taxon>
        <taxon>Actinomycetota</taxon>
        <taxon>Actinomycetes</taxon>
        <taxon>Kitasatosporales</taxon>
        <taxon>Streptomycetaceae</taxon>
        <taxon>Streptomyces</taxon>
    </lineage>
</organism>
<gene>
    <name evidence="6" type="ORF">GCM10009863_66280</name>
</gene>
<dbReference type="SUPFAM" id="SSF46785">
    <property type="entry name" value="Winged helix' DNA-binding domain"/>
    <property type="match status" value="1"/>
</dbReference>
<evidence type="ECO:0000256" key="1">
    <source>
        <dbReference type="ARBA" id="ARBA00023015"/>
    </source>
</evidence>
<dbReference type="SMART" id="SM00345">
    <property type="entry name" value="HTH_GNTR"/>
    <property type="match status" value="1"/>
</dbReference>
<keyword evidence="7" id="KW-1185">Reference proteome</keyword>
<feature type="region of interest" description="Disordered" evidence="4">
    <location>
        <begin position="258"/>
        <end position="279"/>
    </location>
</feature>
<dbReference type="InterPro" id="IPR050679">
    <property type="entry name" value="Bact_HTH_transcr_reg"/>
</dbReference>
<dbReference type="Proteomes" id="UP001501447">
    <property type="component" value="Unassembled WGS sequence"/>
</dbReference>
<dbReference type="RefSeq" id="WP_344570777.1">
    <property type="nucleotide sequence ID" value="NZ_BAAARJ010000037.1"/>
</dbReference>
<feature type="domain" description="HTH gntR-type" evidence="5">
    <location>
        <begin position="2"/>
        <end position="70"/>
    </location>
</feature>
<evidence type="ECO:0000313" key="6">
    <source>
        <dbReference type="EMBL" id="GAA2639911.1"/>
    </source>
</evidence>
<dbReference type="InterPro" id="IPR036388">
    <property type="entry name" value="WH-like_DNA-bd_sf"/>
</dbReference>
<dbReference type="PROSITE" id="PS50949">
    <property type="entry name" value="HTH_GNTR"/>
    <property type="match status" value="1"/>
</dbReference>
<dbReference type="SUPFAM" id="SSF64288">
    <property type="entry name" value="Chorismate lyase-like"/>
    <property type="match status" value="1"/>
</dbReference>
<keyword evidence="1" id="KW-0805">Transcription regulation</keyword>
<dbReference type="InterPro" id="IPR028978">
    <property type="entry name" value="Chorismate_lyase_/UTRA_dom_sf"/>
</dbReference>
<comment type="caution">
    <text evidence="6">The sequence shown here is derived from an EMBL/GenBank/DDBJ whole genome shotgun (WGS) entry which is preliminary data.</text>
</comment>
<dbReference type="CDD" id="cd07377">
    <property type="entry name" value="WHTH_GntR"/>
    <property type="match status" value="1"/>
</dbReference>
<sequence length="279" mass="30922">MAARYEEIARDLRERITSGDLPPGTPLPLKRDIAAQHGVSEITARKAVELLVGEGLVEGRRRAGMYVREHPDRVRLTVRHRQIERDELGYYSGPEVQHWRALPYPGGEKTRVQTAPAPADVAEALGVESGTHLTVRKRIIGDPEVPEQRQLADSWIADWVTAELPSLAGDTGVGGMYDRLEEWAQKPLHWREEVSARMPSPDEAAALLMPKAGAPLLRALRVTYLASRGRQPEQVVEVQDIRMSAETFAVGYPLPRGASAKWPVTPASSDYYQAPDQEG</sequence>
<evidence type="ECO:0000313" key="7">
    <source>
        <dbReference type="Proteomes" id="UP001501447"/>
    </source>
</evidence>
<name>A0ABN3R093_9ACTN</name>
<dbReference type="Pfam" id="PF00392">
    <property type="entry name" value="GntR"/>
    <property type="match status" value="1"/>
</dbReference>
<dbReference type="Gene3D" id="1.10.10.10">
    <property type="entry name" value="Winged helix-like DNA-binding domain superfamily/Winged helix DNA-binding domain"/>
    <property type="match status" value="1"/>
</dbReference>
<dbReference type="PANTHER" id="PTHR44846">
    <property type="entry name" value="MANNOSYL-D-GLYCERATE TRANSPORT/METABOLISM SYSTEM REPRESSOR MNGR-RELATED"/>
    <property type="match status" value="1"/>
</dbReference>
<dbReference type="EMBL" id="BAAARJ010000037">
    <property type="protein sequence ID" value="GAA2639911.1"/>
    <property type="molecule type" value="Genomic_DNA"/>
</dbReference>
<evidence type="ECO:0000256" key="4">
    <source>
        <dbReference type="SAM" id="MobiDB-lite"/>
    </source>
</evidence>
<dbReference type="InterPro" id="IPR011663">
    <property type="entry name" value="UTRA"/>
</dbReference>
<dbReference type="Pfam" id="PF07702">
    <property type="entry name" value="UTRA"/>
    <property type="match status" value="1"/>
</dbReference>